<dbReference type="EMBL" id="QPFP01000020">
    <property type="protein sequence ID" value="TEB31052.1"/>
    <property type="molecule type" value="Genomic_DNA"/>
</dbReference>
<feature type="transmembrane region" description="Helical" evidence="7">
    <location>
        <begin position="442"/>
        <end position="461"/>
    </location>
</feature>
<dbReference type="GO" id="GO:0016020">
    <property type="term" value="C:membrane"/>
    <property type="evidence" value="ECO:0007669"/>
    <property type="project" value="UniProtKB-SubCell"/>
</dbReference>
<feature type="region of interest" description="Disordered" evidence="6">
    <location>
        <begin position="1"/>
        <end position="34"/>
    </location>
</feature>
<dbReference type="InterPro" id="IPR020846">
    <property type="entry name" value="MFS_dom"/>
</dbReference>
<evidence type="ECO:0000256" key="4">
    <source>
        <dbReference type="ARBA" id="ARBA00022989"/>
    </source>
</evidence>
<dbReference type="PANTHER" id="PTHR43791">
    <property type="entry name" value="PERMEASE-RELATED"/>
    <property type="match status" value="1"/>
</dbReference>
<feature type="transmembrane region" description="Helical" evidence="7">
    <location>
        <begin position="150"/>
        <end position="172"/>
    </location>
</feature>
<keyword evidence="10" id="KW-1185">Reference proteome</keyword>
<feature type="transmembrane region" description="Helical" evidence="7">
    <location>
        <begin position="375"/>
        <end position="397"/>
    </location>
</feature>
<feature type="transmembrane region" description="Helical" evidence="7">
    <location>
        <begin position="124"/>
        <end position="144"/>
    </location>
</feature>
<evidence type="ECO:0000256" key="6">
    <source>
        <dbReference type="SAM" id="MobiDB-lite"/>
    </source>
</evidence>
<accession>A0A4Y7TBV9</accession>
<feature type="transmembrane region" description="Helical" evidence="7">
    <location>
        <begin position="286"/>
        <end position="306"/>
    </location>
</feature>
<dbReference type="FunFam" id="1.20.1250.20:FF:000068">
    <property type="entry name" value="MFS general substrate transporter"/>
    <property type="match status" value="1"/>
</dbReference>
<keyword evidence="5 7" id="KW-0472">Membrane</keyword>
<evidence type="ECO:0000256" key="1">
    <source>
        <dbReference type="ARBA" id="ARBA00004141"/>
    </source>
</evidence>
<dbReference type="SUPFAM" id="SSF103473">
    <property type="entry name" value="MFS general substrate transporter"/>
    <property type="match status" value="1"/>
</dbReference>
<dbReference type="OrthoDB" id="2962993at2759"/>
<dbReference type="AlphaFoldDB" id="A0A4Y7TBV9"/>
<feature type="compositionally biased region" description="Basic and acidic residues" evidence="6">
    <location>
        <begin position="1"/>
        <end position="11"/>
    </location>
</feature>
<dbReference type="PANTHER" id="PTHR43791:SF57">
    <property type="entry name" value="MAJOR FACILITATOR SUPERFAMILY (MFS) PROFILE DOMAIN-CONTAINING PROTEIN"/>
    <property type="match status" value="1"/>
</dbReference>
<protein>
    <submittedName>
        <fullName evidence="9">MFS general substrate transporter</fullName>
    </submittedName>
</protein>
<evidence type="ECO:0000256" key="2">
    <source>
        <dbReference type="ARBA" id="ARBA00022448"/>
    </source>
</evidence>
<organism evidence="9 10">
    <name type="scientific">Coprinellus micaceus</name>
    <name type="common">Glistening ink-cap mushroom</name>
    <name type="synonym">Coprinus micaceus</name>
    <dbReference type="NCBI Taxonomy" id="71717"/>
    <lineage>
        <taxon>Eukaryota</taxon>
        <taxon>Fungi</taxon>
        <taxon>Dikarya</taxon>
        <taxon>Basidiomycota</taxon>
        <taxon>Agaricomycotina</taxon>
        <taxon>Agaricomycetes</taxon>
        <taxon>Agaricomycetidae</taxon>
        <taxon>Agaricales</taxon>
        <taxon>Agaricineae</taxon>
        <taxon>Psathyrellaceae</taxon>
        <taxon>Coprinellus</taxon>
    </lineage>
</organism>
<feature type="transmembrane region" description="Helical" evidence="7">
    <location>
        <begin position="350"/>
        <end position="369"/>
    </location>
</feature>
<evidence type="ECO:0000256" key="7">
    <source>
        <dbReference type="SAM" id="Phobius"/>
    </source>
</evidence>
<comment type="subcellular location">
    <subcellularLocation>
        <location evidence="1">Membrane</location>
        <topology evidence="1">Multi-pass membrane protein</topology>
    </subcellularLocation>
</comment>
<keyword evidence="4 7" id="KW-1133">Transmembrane helix</keyword>
<dbReference type="FunFam" id="1.20.1250.20:FF:000034">
    <property type="entry name" value="MFS general substrate transporter"/>
    <property type="match status" value="1"/>
</dbReference>
<evidence type="ECO:0000259" key="8">
    <source>
        <dbReference type="PROSITE" id="PS50850"/>
    </source>
</evidence>
<name>A0A4Y7TBV9_COPMI</name>
<dbReference type="Proteomes" id="UP000298030">
    <property type="component" value="Unassembled WGS sequence"/>
</dbReference>
<proteinExistence type="predicted"/>
<feature type="domain" description="Major facilitator superfamily (MFS) profile" evidence="8">
    <location>
        <begin position="58"/>
        <end position="467"/>
    </location>
</feature>
<dbReference type="GO" id="GO:0022857">
    <property type="term" value="F:transmembrane transporter activity"/>
    <property type="evidence" value="ECO:0007669"/>
    <property type="project" value="InterPro"/>
</dbReference>
<keyword evidence="2" id="KW-0813">Transport</keyword>
<feature type="transmembrane region" description="Helical" evidence="7">
    <location>
        <begin position="217"/>
        <end position="239"/>
    </location>
</feature>
<dbReference type="InterPro" id="IPR036259">
    <property type="entry name" value="MFS_trans_sf"/>
</dbReference>
<feature type="transmembrane region" description="Helical" evidence="7">
    <location>
        <begin position="93"/>
        <end position="112"/>
    </location>
</feature>
<evidence type="ECO:0000313" key="9">
    <source>
        <dbReference type="EMBL" id="TEB31052.1"/>
    </source>
</evidence>
<feature type="transmembrane region" description="Helical" evidence="7">
    <location>
        <begin position="409"/>
        <end position="430"/>
    </location>
</feature>
<reference evidence="9 10" key="1">
    <citation type="journal article" date="2019" name="Nat. Ecol. Evol.">
        <title>Megaphylogeny resolves global patterns of mushroom evolution.</title>
        <authorList>
            <person name="Varga T."/>
            <person name="Krizsan K."/>
            <person name="Foldi C."/>
            <person name="Dima B."/>
            <person name="Sanchez-Garcia M."/>
            <person name="Sanchez-Ramirez S."/>
            <person name="Szollosi G.J."/>
            <person name="Szarkandi J.G."/>
            <person name="Papp V."/>
            <person name="Albert L."/>
            <person name="Andreopoulos W."/>
            <person name="Angelini C."/>
            <person name="Antonin V."/>
            <person name="Barry K.W."/>
            <person name="Bougher N.L."/>
            <person name="Buchanan P."/>
            <person name="Buyck B."/>
            <person name="Bense V."/>
            <person name="Catcheside P."/>
            <person name="Chovatia M."/>
            <person name="Cooper J."/>
            <person name="Damon W."/>
            <person name="Desjardin D."/>
            <person name="Finy P."/>
            <person name="Geml J."/>
            <person name="Haridas S."/>
            <person name="Hughes K."/>
            <person name="Justo A."/>
            <person name="Karasinski D."/>
            <person name="Kautmanova I."/>
            <person name="Kiss B."/>
            <person name="Kocsube S."/>
            <person name="Kotiranta H."/>
            <person name="LaButti K.M."/>
            <person name="Lechner B.E."/>
            <person name="Liimatainen K."/>
            <person name="Lipzen A."/>
            <person name="Lukacs Z."/>
            <person name="Mihaltcheva S."/>
            <person name="Morgado L.N."/>
            <person name="Niskanen T."/>
            <person name="Noordeloos M.E."/>
            <person name="Ohm R.A."/>
            <person name="Ortiz-Santana B."/>
            <person name="Ovrebo C."/>
            <person name="Racz N."/>
            <person name="Riley R."/>
            <person name="Savchenko A."/>
            <person name="Shiryaev A."/>
            <person name="Soop K."/>
            <person name="Spirin V."/>
            <person name="Szebenyi C."/>
            <person name="Tomsovsky M."/>
            <person name="Tulloss R.E."/>
            <person name="Uehling J."/>
            <person name="Grigoriev I.V."/>
            <person name="Vagvolgyi C."/>
            <person name="Papp T."/>
            <person name="Martin F.M."/>
            <person name="Miettinen O."/>
            <person name="Hibbett D.S."/>
            <person name="Nagy L.G."/>
        </authorList>
    </citation>
    <scope>NUCLEOTIDE SEQUENCE [LARGE SCALE GENOMIC DNA]</scope>
    <source>
        <strain evidence="9 10">FP101781</strain>
    </source>
</reference>
<dbReference type="InterPro" id="IPR011701">
    <property type="entry name" value="MFS"/>
</dbReference>
<evidence type="ECO:0000256" key="3">
    <source>
        <dbReference type="ARBA" id="ARBA00022692"/>
    </source>
</evidence>
<comment type="caution">
    <text evidence="9">The sequence shown here is derived from an EMBL/GenBank/DDBJ whole genome shotgun (WGS) entry which is preliminary data.</text>
</comment>
<sequence length="506" mass="55660">MATQEKAKGSYEADSSAQSMVEKPHASVTHQSADSLESGGKFSVARTKQLLRKMDVNIVPFLSLLYLLSFLDRTNIGNARLAGLETDLGMKGLDYNIALAVFFPWYVAAEIPSNIMMKRTSPSLWLAIIMLAWGICMTLMGLVTSFPGLIVARMALGIAEGGLFPGVTWYITQWYRRHECGLRMAIFFSAATLAGAFGGLLARGLSELRGKGGRPGWAWIFIIEGLATIVVAGVAKFVIHDSPETARFLTEEERTEVKARLKEDRTSLADEYDLKYVKAALKDWKIWVHMLITIGIYTPLYSISLFLPTIVKNMGYTNEKSQLMSVPPYVAGCIATIAGGYAADKAKQRGLFMMGFCLVAIVGFVMLISTHIPGVQYAGTFFAVCGIYPNVPMGVAWNGNNIGGSTKRAVGIAMHVGFGNLGGVIAGFVYRATDAPRYFQGHGVLLATTTMSFFLCLFMHLHLRKANAQKDEEMRAKGLTLDTYTEEMKDAERERGDYASFFRYTI</sequence>
<feature type="transmembrane region" description="Helical" evidence="7">
    <location>
        <begin position="56"/>
        <end position="73"/>
    </location>
</feature>
<feature type="transmembrane region" description="Helical" evidence="7">
    <location>
        <begin position="184"/>
        <end position="205"/>
    </location>
</feature>
<evidence type="ECO:0000313" key="10">
    <source>
        <dbReference type="Proteomes" id="UP000298030"/>
    </source>
</evidence>
<dbReference type="PROSITE" id="PS50850">
    <property type="entry name" value="MFS"/>
    <property type="match status" value="1"/>
</dbReference>
<gene>
    <name evidence="9" type="ORF">FA13DRAFT_1733012</name>
</gene>
<keyword evidence="3 7" id="KW-0812">Transmembrane</keyword>
<dbReference type="STRING" id="71717.A0A4Y7TBV9"/>
<evidence type="ECO:0000256" key="5">
    <source>
        <dbReference type="ARBA" id="ARBA00023136"/>
    </source>
</evidence>
<feature type="transmembrane region" description="Helical" evidence="7">
    <location>
        <begin position="326"/>
        <end position="343"/>
    </location>
</feature>
<dbReference type="Gene3D" id="1.20.1250.20">
    <property type="entry name" value="MFS general substrate transporter like domains"/>
    <property type="match status" value="2"/>
</dbReference>
<dbReference type="Pfam" id="PF07690">
    <property type="entry name" value="MFS_1"/>
    <property type="match status" value="1"/>
</dbReference>